<comment type="caution">
    <text evidence="2">The sequence shown here is derived from an EMBL/GenBank/DDBJ whole genome shotgun (WGS) entry which is preliminary data.</text>
</comment>
<organism evidence="2 3">
    <name type="scientific">Puccinia coronata f. sp. avenae</name>
    <dbReference type="NCBI Taxonomy" id="200324"/>
    <lineage>
        <taxon>Eukaryota</taxon>
        <taxon>Fungi</taxon>
        <taxon>Dikarya</taxon>
        <taxon>Basidiomycota</taxon>
        <taxon>Pucciniomycotina</taxon>
        <taxon>Pucciniomycetes</taxon>
        <taxon>Pucciniales</taxon>
        <taxon>Pucciniaceae</taxon>
        <taxon>Puccinia</taxon>
    </lineage>
</organism>
<reference evidence="2 3" key="1">
    <citation type="submission" date="2017-11" db="EMBL/GenBank/DDBJ databases">
        <title>De novo assembly and phasing of dikaryotic genomes from two isolates of Puccinia coronata f. sp. avenae, the causal agent of oat crown rust.</title>
        <authorList>
            <person name="Miller M.E."/>
            <person name="Zhang Y."/>
            <person name="Omidvar V."/>
            <person name="Sperschneider J."/>
            <person name="Schwessinger B."/>
            <person name="Raley C."/>
            <person name="Palmer J.M."/>
            <person name="Garnica D."/>
            <person name="Upadhyaya N."/>
            <person name="Rathjen J."/>
            <person name="Taylor J.M."/>
            <person name="Park R.F."/>
            <person name="Dodds P.N."/>
            <person name="Hirsch C.D."/>
            <person name="Kianian S.F."/>
            <person name="Figueroa M."/>
        </authorList>
    </citation>
    <scope>NUCLEOTIDE SEQUENCE [LARGE SCALE GENOMIC DNA]</scope>
    <source>
        <strain evidence="2">12NC29</strain>
    </source>
</reference>
<feature type="region of interest" description="Disordered" evidence="1">
    <location>
        <begin position="1"/>
        <end position="54"/>
    </location>
</feature>
<gene>
    <name evidence="2" type="ORF">PCANC_07515</name>
</gene>
<dbReference type="AlphaFoldDB" id="A0A2N5VTA5"/>
<evidence type="ECO:0000313" key="2">
    <source>
        <dbReference type="EMBL" id="PLW53216.1"/>
    </source>
</evidence>
<evidence type="ECO:0000256" key="1">
    <source>
        <dbReference type="SAM" id="MobiDB-lite"/>
    </source>
</evidence>
<accession>A0A2N5VTA5</accession>
<keyword evidence="3" id="KW-1185">Reference proteome</keyword>
<feature type="compositionally biased region" description="Basic and acidic residues" evidence="1">
    <location>
        <begin position="28"/>
        <end position="46"/>
    </location>
</feature>
<sequence>MEIGSARGLKRENDPTGWNFDSLTSNTRCEDPAKRFKPTETVDNMKTESSTSSFSVHVLQNDAQMTDVDKEPITGSEREQVAKESLGKLSKLFSQCLQAIGELDPTVSHKSTISDLVEGFHKKTEKFYSIWIDEDRLRDAEHNANPEDQRRIPRTFEVIE</sequence>
<proteinExistence type="predicted"/>
<protein>
    <submittedName>
        <fullName evidence="2">Uncharacterized protein</fullName>
    </submittedName>
</protein>
<evidence type="ECO:0000313" key="3">
    <source>
        <dbReference type="Proteomes" id="UP000235388"/>
    </source>
</evidence>
<dbReference type="EMBL" id="PGCJ01000065">
    <property type="protein sequence ID" value="PLW53216.1"/>
    <property type="molecule type" value="Genomic_DNA"/>
</dbReference>
<dbReference type="Proteomes" id="UP000235388">
    <property type="component" value="Unassembled WGS sequence"/>
</dbReference>
<name>A0A2N5VTA5_9BASI</name>